<dbReference type="InterPro" id="IPR014877">
    <property type="entry name" value="XPO1_C_dom"/>
</dbReference>
<sequence>IPSLCQQYIQLISHLIEIFPEKLSGLPTPLFNNLMASLEYGIRHDIPDVNILTLRAITPLTIWVYQHQQQEFIKENLQKFLQELLNCLLFQHLDTNTVEAASDALLALICVQRNVYMALANQIIGQQSNEIQQRLLIAFQKLDQATPAEPNRNVPEFKEALLAFLMNVRAVLRVK</sequence>
<dbReference type="GO" id="GO:0005737">
    <property type="term" value="C:cytoplasm"/>
    <property type="evidence" value="ECO:0007669"/>
    <property type="project" value="UniProtKB-SubCell"/>
</dbReference>
<evidence type="ECO:0000313" key="11">
    <source>
        <dbReference type="Proteomes" id="UP000253551"/>
    </source>
</evidence>
<proteinExistence type="inferred from homology"/>
<accession>A0A367J507</accession>
<dbReference type="InterPro" id="IPR011989">
    <property type="entry name" value="ARM-like"/>
</dbReference>
<dbReference type="PANTHER" id="PTHR12596:SF1">
    <property type="entry name" value="EXPORTIN-4"/>
    <property type="match status" value="1"/>
</dbReference>
<evidence type="ECO:0000313" key="10">
    <source>
        <dbReference type="EMBL" id="RCH84801.1"/>
    </source>
</evidence>
<dbReference type="SUPFAM" id="SSF48371">
    <property type="entry name" value="ARM repeat"/>
    <property type="match status" value="1"/>
</dbReference>
<keyword evidence="6" id="KW-0653">Protein transport</keyword>
<dbReference type="Gene3D" id="1.25.10.10">
    <property type="entry name" value="Leucine-rich Repeat Variant"/>
    <property type="match status" value="1"/>
</dbReference>
<keyword evidence="7" id="KW-0539">Nucleus</keyword>
<dbReference type="OrthoDB" id="2434996at2759"/>
<keyword evidence="5" id="KW-0963">Cytoplasm</keyword>
<evidence type="ECO:0000256" key="5">
    <source>
        <dbReference type="ARBA" id="ARBA00022490"/>
    </source>
</evidence>
<evidence type="ECO:0000256" key="8">
    <source>
        <dbReference type="ARBA" id="ARBA00040444"/>
    </source>
</evidence>
<dbReference type="GO" id="GO:0005643">
    <property type="term" value="C:nuclear pore"/>
    <property type="evidence" value="ECO:0007669"/>
    <property type="project" value="TreeGrafter"/>
</dbReference>
<dbReference type="Proteomes" id="UP000253551">
    <property type="component" value="Unassembled WGS sequence"/>
</dbReference>
<feature type="non-terminal residue" evidence="10">
    <location>
        <position position="1"/>
    </location>
</feature>
<keyword evidence="11" id="KW-1185">Reference proteome</keyword>
<evidence type="ECO:0000256" key="2">
    <source>
        <dbReference type="ARBA" id="ARBA00004496"/>
    </source>
</evidence>
<organism evidence="10 11">
    <name type="scientific">Rhizopus stolonifer</name>
    <name type="common">Rhizopus nigricans</name>
    <dbReference type="NCBI Taxonomy" id="4846"/>
    <lineage>
        <taxon>Eukaryota</taxon>
        <taxon>Fungi</taxon>
        <taxon>Fungi incertae sedis</taxon>
        <taxon>Mucoromycota</taxon>
        <taxon>Mucoromycotina</taxon>
        <taxon>Mucoromycetes</taxon>
        <taxon>Mucorales</taxon>
        <taxon>Mucorineae</taxon>
        <taxon>Rhizopodaceae</taxon>
        <taxon>Rhizopus</taxon>
    </lineage>
</organism>
<evidence type="ECO:0000256" key="3">
    <source>
        <dbReference type="ARBA" id="ARBA00009466"/>
    </source>
</evidence>
<dbReference type="Pfam" id="PF08767">
    <property type="entry name" value="CRM1_C"/>
    <property type="match status" value="1"/>
</dbReference>
<dbReference type="EMBL" id="PJQM01004341">
    <property type="protein sequence ID" value="RCH84801.1"/>
    <property type="molecule type" value="Genomic_DNA"/>
</dbReference>
<evidence type="ECO:0000256" key="6">
    <source>
        <dbReference type="ARBA" id="ARBA00022927"/>
    </source>
</evidence>
<name>A0A367J507_RHIST</name>
<evidence type="ECO:0000259" key="9">
    <source>
        <dbReference type="Pfam" id="PF08767"/>
    </source>
</evidence>
<dbReference type="GO" id="GO:0005049">
    <property type="term" value="F:nuclear export signal receptor activity"/>
    <property type="evidence" value="ECO:0007669"/>
    <property type="project" value="InterPro"/>
</dbReference>
<dbReference type="STRING" id="4846.A0A367J507"/>
<evidence type="ECO:0000256" key="7">
    <source>
        <dbReference type="ARBA" id="ARBA00023242"/>
    </source>
</evidence>
<protein>
    <recommendedName>
        <fullName evidence="8">Exportin-4</fullName>
    </recommendedName>
</protein>
<comment type="caution">
    <text evidence="10">The sequence shown here is derived from an EMBL/GenBank/DDBJ whole genome shotgun (WGS) entry which is preliminary data.</text>
</comment>
<comment type="subcellular location">
    <subcellularLocation>
        <location evidence="2">Cytoplasm</location>
    </subcellularLocation>
    <subcellularLocation>
        <location evidence="1">Nucleus</location>
    </subcellularLocation>
</comment>
<feature type="domain" description="Exportin-1 C-terminal" evidence="9">
    <location>
        <begin position="5"/>
        <end position="166"/>
    </location>
</feature>
<evidence type="ECO:0000256" key="4">
    <source>
        <dbReference type="ARBA" id="ARBA00022448"/>
    </source>
</evidence>
<reference evidence="10 11" key="1">
    <citation type="journal article" date="2018" name="G3 (Bethesda)">
        <title>Phylogenetic and Phylogenomic Definition of Rhizopus Species.</title>
        <authorList>
            <person name="Gryganskyi A.P."/>
            <person name="Golan J."/>
            <person name="Dolatabadi S."/>
            <person name="Mondo S."/>
            <person name="Robb S."/>
            <person name="Idnurm A."/>
            <person name="Muszewska A."/>
            <person name="Steczkiewicz K."/>
            <person name="Masonjones S."/>
            <person name="Liao H.L."/>
            <person name="Gajdeczka M.T."/>
            <person name="Anike F."/>
            <person name="Vuek A."/>
            <person name="Anishchenko I.M."/>
            <person name="Voigt K."/>
            <person name="de Hoog G.S."/>
            <person name="Smith M.E."/>
            <person name="Heitman J."/>
            <person name="Vilgalys R."/>
            <person name="Stajich J.E."/>
        </authorList>
    </citation>
    <scope>NUCLEOTIDE SEQUENCE [LARGE SCALE GENOMIC DNA]</scope>
    <source>
        <strain evidence="10 11">LSU 92-RS-03</strain>
    </source>
</reference>
<comment type="similarity">
    <text evidence="3">Belongs to the exportin family.</text>
</comment>
<dbReference type="GO" id="GO:0006611">
    <property type="term" value="P:protein export from nucleus"/>
    <property type="evidence" value="ECO:0007669"/>
    <property type="project" value="TreeGrafter"/>
</dbReference>
<dbReference type="PANTHER" id="PTHR12596">
    <property type="entry name" value="EXPORTIN 4,7-RELATED"/>
    <property type="match status" value="1"/>
</dbReference>
<dbReference type="InterPro" id="IPR044189">
    <property type="entry name" value="XPO4/7-like"/>
</dbReference>
<keyword evidence="4" id="KW-0813">Transport</keyword>
<dbReference type="InterPro" id="IPR016024">
    <property type="entry name" value="ARM-type_fold"/>
</dbReference>
<gene>
    <name evidence="10" type="ORF">CU098_009286</name>
</gene>
<dbReference type="AlphaFoldDB" id="A0A367J507"/>
<evidence type="ECO:0000256" key="1">
    <source>
        <dbReference type="ARBA" id="ARBA00004123"/>
    </source>
</evidence>